<dbReference type="PANTHER" id="PTHR22991">
    <property type="entry name" value="PROTEIN CBG13490"/>
    <property type="match status" value="1"/>
</dbReference>
<feature type="domain" description="C-type lectin" evidence="5">
    <location>
        <begin position="27"/>
        <end position="138"/>
    </location>
</feature>
<feature type="domain" description="CUB" evidence="4">
    <location>
        <begin position="434"/>
        <end position="544"/>
    </location>
</feature>
<dbReference type="SMART" id="SM00034">
    <property type="entry name" value="CLECT"/>
    <property type="match status" value="2"/>
</dbReference>
<dbReference type="Proteomes" id="UP000835052">
    <property type="component" value="Unassembled WGS sequence"/>
</dbReference>
<dbReference type="Gene3D" id="3.10.100.10">
    <property type="entry name" value="Mannose-Binding Protein A, subunit A"/>
    <property type="match status" value="2"/>
</dbReference>
<evidence type="ECO:0000259" key="5">
    <source>
        <dbReference type="PROSITE" id="PS50041"/>
    </source>
</evidence>
<dbReference type="InterPro" id="IPR016187">
    <property type="entry name" value="CTDL_fold"/>
</dbReference>
<feature type="signal peptide" evidence="3">
    <location>
        <begin position="1"/>
        <end position="16"/>
    </location>
</feature>
<dbReference type="PROSITE" id="PS50041">
    <property type="entry name" value="C_TYPE_LECTIN_2"/>
    <property type="match status" value="2"/>
</dbReference>
<name>A0A8S1GV21_9PELO</name>
<keyword evidence="3" id="KW-0732">Signal</keyword>
<feature type="domain" description="C-type lectin" evidence="5">
    <location>
        <begin position="163"/>
        <end position="279"/>
    </location>
</feature>
<dbReference type="PROSITE" id="PS00615">
    <property type="entry name" value="C_TYPE_LECTIN_1"/>
    <property type="match status" value="1"/>
</dbReference>
<feature type="domain" description="CUB" evidence="4">
    <location>
        <begin position="300"/>
        <end position="411"/>
    </location>
</feature>
<dbReference type="SUPFAM" id="SSF56436">
    <property type="entry name" value="C-type lectin-like"/>
    <property type="match status" value="2"/>
</dbReference>
<dbReference type="EMBL" id="CAJGYM010000005">
    <property type="protein sequence ID" value="CAD6186954.1"/>
    <property type="molecule type" value="Genomic_DNA"/>
</dbReference>
<comment type="caution">
    <text evidence="2">Lacks conserved residue(s) required for the propagation of feature annotation.</text>
</comment>
<dbReference type="InterPro" id="IPR018378">
    <property type="entry name" value="C-type_lectin_CS"/>
</dbReference>
<dbReference type="SMART" id="SM00042">
    <property type="entry name" value="CUB"/>
    <property type="match status" value="2"/>
</dbReference>
<dbReference type="Gene3D" id="2.60.120.290">
    <property type="entry name" value="Spermadhesin, CUB domain"/>
    <property type="match status" value="2"/>
</dbReference>
<comment type="caution">
    <text evidence="6">The sequence shown here is derived from an EMBL/GenBank/DDBJ whole genome shotgun (WGS) entry which is preliminary data.</text>
</comment>
<evidence type="ECO:0000313" key="7">
    <source>
        <dbReference type="Proteomes" id="UP000835052"/>
    </source>
</evidence>
<evidence type="ECO:0000313" key="6">
    <source>
        <dbReference type="EMBL" id="CAD6186954.1"/>
    </source>
</evidence>
<dbReference type="SUPFAM" id="SSF49854">
    <property type="entry name" value="Spermadhesin, CUB domain"/>
    <property type="match status" value="2"/>
</dbReference>
<dbReference type="CDD" id="cd00041">
    <property type="entry name" value="CUB"/>
    <property type="match status" value="2"/>
</dbReference>
<feature type="chain" id="PRO_5035773836" evidence="3">
    <location>
        <begin position="17"/>
        <end position="544"/>
    </location>
</feature>
<dbReference type="InterPro" id="IPR000859">
    <property type="entry name" value="CUB_dom"/>
</dbReference>
<dbReference type="PROSITE" id="PS01180">
    <property type="entry name" value="CUB"/>
    <property type="match status" value="2"/>
</dbReference>
<dbReference type="InterPro" id="IPR016186">
    <property type="entry name" value="C-type_lectin-like/link_sf"/>
</dbReference>
<proteinExistence type="predicted"/>
<gene>
    <name evidence="6" type="ORF">CAUJ_LOCUS2873</name>
</gene>
<reference evidence="6" key="1">
    <citation type="submission" date="2020-10" db="EMBL/GenBank/DDBJ databases">
        <authorList>
            <person name="Kikuchi T."/>
        </authorList>
    </citation>
    <scope>NUCLEOTIDE SEQUENCE</scope>
    <source>
        <strain evidence="6">NKZ352</strain>
    </source>
</reference>
<dbReference type="InterPro" id="IPR001304">
    <property type="entry name" value="C-type_lectin-like"/>
</dbReference>
<dbReference type="Pfam" id="PF00059">
    <property type="entry name" value="Lectin_C"/>
    <property type="match status" value="2"/>
</dbReference>
<dbReference type="InterPro" id="IPR035914">
    <property type="entry name" value="Sperma_CUB_dom_sf"/>
</dbReference>
<dbReference type="InterPro" id="IPR050976">
    <property type="entry name" value="Snaclec"/>
</dbReference>
<keyword evidence="7" id="KW-1185">Reference proteome</keyword>
<dbReference type="OrthoDB" id="5877743at2759"/>
<dbReference type="AlphaFoldDB" id="A0A8S1GV21"/>
<keyword evidence="1" id="KW-1015">Disulfide bond</keyword>
<dbReference type="Pfam" id="PF00431">
    <property type="entry name" value="CUB"/>
    <property type="match status" value="2"/>
</dbReference>
<evidence type="ECO:0000256" key="2">
    <source>
        <dbReference type="PROSITE-ProRule" id="PRU00059"/>
    </source>
</evidence>
<sequence length="544" mass="59203">MLRYLVLLLISQLVQGDFQCPPGFTAITSKCIQVITVNSPHSAAVSKCSDLGGKLVSIHNAIDNNGVINAANGVTNPLWIGLKCAASQASSCFWDDNTGSAGTYNNFVKGWPMTDIGSCVYMSVTGKNAGQWLSGDCDAMILSYVCETNPIDPGNTGCGDYQFGDKCYFPYAYELDETDSRVVCQQTCADLVSIHSMDENKYINTLFGANSPAYIRIGAANVGGNTYVWFDGTPFDFSNIGLSNAQLGSCMSMSMQNDLVKQGQWISSHCETTLPFVCSRRKSVICTATTPVPTQTPLQCTSPFIYEGNGTFFSPGYPNTYEGQANTCNYILYVPSMATVAVNFPIFNLDATSRVDLYNQIEDTKPFITLYGTVNPKLWFNSTTNTMRMVFRTSGDQAGQIFRWQAKFQPSYPGGFTGLPPVTVTPDPYNPSGCNATALYAPGTITSQNYPNLYPNYSECRYLLSTAGGYRVHLNFQNVDTEQCCDIIVVRDGPNLSSRELGRVSGHYPPNAQQFTSTSNQMLVTFSSDSAGQATGFSANFEAV</sequence>
<evidence type="ECO:0000259" key="4">
    <source>
        <dbReference type="PROSITE" id="PS01180"/>
    </source>
</evidence>
<evidence type="ECO:0000256" key="3">
    <source>
        <dbReference type="SAM" id="SignalP"/>
    </source>
</evidence>
<evidence type="ECO:0000256" key="1">
    <source>
        <dbReference type="ARBA" id="ARBA00023157"/>
    </source>
</evidence>
<dbReference type="FunFam" id="2.60.120.290:FF:000005">
    <property type="entry name" value="Procollagen C-endopeptidase enhancer 1"/>
    <property type="match status" value="1"/>
</dbReference>
<dbReference type="CDD" id="cd00037">
    <property type="entry name" value="CLECT"/>
    <property type="match status" value="2"/>
</dbReference>
<protein>
    <submittedName>
        <fullName evidence="6">Uncharacterized protein</fullName>
    </submittedName>
</protein>
<dbReference type="PANTHER" id="PTHR22991:SF41">
    <property type="entry name" value="CUB DOMAIN-CONTAINING PROTEIN-RELATED"/>
    <property type="match status" value="1"/>
</dbReference>
<accession>A0A8S1GV21</accession>
<organism evidence="6 7">
    <name type="scientific">Caenorhabditis auriculariae</name>
    <dbReference type="NCBI Taxonomy" id="2777116"/>
    <lineage>
        <taxon>Eukaryota</taxon>
        <taxon>Metazoa</taxon>
        <taxon>Ecdysozoa</taxon>
        <taxon>Nematoda</taxon>
        <taxon>Chromadorea</taxon>
        <taxon>Rhabditida</taxon>
        <taxon>Rhabditina</taxon>
        <taxon>Rhabditomorpha</taxon>
        <taxon>Rhabditoidea</taxon>
        <taxon>Rhabditidae</taxon>
        <taxon>Peloderinae</taxon>
        <taxon>Caenorhabditis</taxon>
    </lineage>
</organism>